<feature type="compositionally biased region" description="Basic and acidic residues" evidence="2">
    <location>
        <begin position="771"/>
        <end position="784"/>
    </location>
</feature>
<protein>
    <recommendedName>
        <fullName evidence="5">Pentatricopeptide repeat protein</fullName>
    </recommendedName>
</protein>
<dbReference type="Pfam" id="PF13041">
    <property type="entry name" value="PPR_2"/>
    <property type="match status" value="1"/>
</dbReference>
<feature type="compositionally biased region" description="Low complexity" evidence="2">
    <location>
        <begin position="465"/>
        <end position="475"/>
    </location>
</feature>
<keyword evidence="4" id="KW-1185">Reference proteome</keyword>
<dbReference type="InterPro" id="IPR011990">
    <property type="entry name" value="TPR-like_helical_dom_sf"/>
</dbReference>
<accession>A0AAX4JN81</accession>
<dbReference type="PANTHER" id="PTHR47938:SF24">
    <property type="entry name" value="PENTACOTRIPEPTIDE-REPEAT REGION OF PRORP DOMAIN-CONTAINING PROTEIN"/>
    <property type="match status" value="1"/>
</dbReference>
<feature type="compositionally biased region" description="Basic and acidic residues" evidence="2">
    <location>
        <begin position="602"/>
        <end position="613"/>
    </location>
</feature>
<dbReference type="Gene3D" id="1.25.40.10">
    <property type="entry name" value="Tetratricopeptide repeat domain"/>
    <property type="match status" value="1"/>
</dbReference>
<evidence type="ECO:0000256" key="2">
    <source>
        <dbReference type="SAM" id="MobiDB-lite"/>
    </source>
</evidence>
<feature type="compositionally biased region" description="Low complexity" evidence="2">
    <location>
        <begin position="122"/>
        <end position="131"/>
    </location>
</feature>
<evidence type="ECO:0000256" key="1">
    <source>
        <dbReference type="PROSITE-ProRule" id="PRU00708"/>
    </source>
</evidence>
<dbReference type="GeneID" id="91091863"/>
<feature type="compositionally biased region" description="Basic and acidic residues" evidence="2">
    <location>
        <begin position="862"/>
        <end position="872"/>
    </location>
</feature>
<feature type="repeat" description="PPR" evidence="1">
    <location>
        <begin position="193"/>
        <end position="227"/>
    </location>
</feature>
<evidence type="ECO:0000313" key="3">
    <source>
        <dbReference type="EMBL" id="WWC86318.1"/>
    </source>
</evidence>
<feature type="compositionally biased region" description="Basic and acidic residues" evidence="2">
    <location>
        <begin position="820"/>
        <end position="852"/>
    </location>
</feature>
<gene>
    <name evidence="3" type="ORF">L201_001191</name>
</gene>
<dbReference type="AlphaFoldDB" id="A0AAX4JN81"/>
<dbReference type="RefSeq" id="XP_066073081.1">
    <property type="nucleotide sequence ID" value="XM_066216984.1"/>
</dbReference>
<dbReference type="Proteomes" id="UP001355207">
    <property type="component" value="Chromosome 1"/>
</dbReference>
<feature type="compositionally biased region" description="Basic and acidic residues" evidence="2">
    <location>
        <begin position="132"/>
        <end position="148"/>
    </location>
</feature>
<evidence type="ECO:0008006" key="5">
    <source>
        <dbReference type="Google" id="ProtNLM"/>
    </source>
</evidence>
<organism evidence="3 4">
    <name type="scientific">Kwoniella dendrophila CBS 6074</name>
    <dbReference type="NCBI Taxonomy" id="1295534"/>
    <lineage>
        <taxon>Eukaryota</taxon>
        <taxon>Fungi</taxon>
        <taxon>Dikarya</taxon>
        <taxon>Basidiomycota</taxon>
        <taxon>Agaricomycotina</taxon>
        <taxon>Tremellomycetes</taxon>
        <taxon>Tremellales</taxon>
        <taxon>Cryptococcaceae</taxon>
        <taxon>Kwoniella</taxon>
    </lineage>
</organism>
<dbReference type="PROSITE" id="PS51375">
    <property type="entry name" value="PPR"/>
    <property type="match status" value="1"/>
</dbReference>
<reference evidence="3 4" key="1">
    <citation type="submission" date="2024-01" db="EMBL/GenBank/DDBJ databases">
        <title>Comparative genomics of Cryptococcus and Kwoniella reveals pathogenesis evolution and contrasting modes of karyotype evolution via chromosome fusion or intercentromeric recombination.</title>
        <authorList>
            <person name="Coelho M.A."/>
            <person name="David-Palma M."/>
            <person name="Shea T."/>
            <person name="Bowers K."/>
            <person name="McGinley-Smith S."/>
            <person name="Mohammad A.W."/>
            <person name="Gnirke A."/>
            <person name="Yurkov A.M."/>
            <person name="Nowrousian M."/>
            <person name="Sun S."/>
            <person name="Cuomo C.A."/>
            <person name="Heitman J."/>
        </authorList>
    </citation>
    <scope>NUCLEOTIDE SEQUENCE [LARGE SCALE GENOMIC DNA]</scope>
    <source>
        <strain evidence="3 4">CBS 6074</strain>
    </source>
</reference>
<dbReference type="EMBL" id="CP144098">
    <property type="protein sequence ID" value="WWC86318.1"/>
    <property type="molecule type" value="Genomic_DNA"/>
</dbReference>
<dbReference type="NCBIfam" id="TIGR00756">
    <property type="entry name" value="PPR"/>
    <property type="match status" value="1"/>
</dbReference>
<feature type="region of interest" description="Disordered" evidence="2">
    <location>
        <begin position="596"/>
        <end position="618"/>
    </location>
</feature>
<dbReference type="InterPro" id="IPR002885">
    <property type="entry name" value="PPR_rpt"/>
</dbReference>
<dbReference type="GO" id="GO:0003729">
    <property type="term" value="F:mRNA binding"/>
    <property type="evidence" value="ECO:0007669"/>
    <property type="project" value="TreeGrafter"/>
</dbReference>
<name>A0AAX4JN81_9TREE</name>
<sequence>MLVARRSTHLLLSRNSGSILLSRSGVISREYHGDPGPSTRSNQKNLRSALIAASSENSTSGPGRGRHLPKELVNADRILLDGILNQKPIGIHKRPRSERQASLPLRLPESRRRNDRTKRGLRNVFSRNDNSNSRDNRYQNQSDQRDDPYSTAMKLKKWIDKYTKNQNKHQQLSEPQIEEAISIVTDAPKHLVNAPVWNILLGFIGKQRKLNIMWRLYNDMKKRGVKPTTRTYSTMLNAYSRIAHSGDTTFQYDLMPVKESTNSKVTILFQQSQQHIKQCMSASSALKEDLGISSSTGEELHDEYRANQDINAGNEYLDEINPSPTNAYLKYLGRHGLWEEMYQTFISMDTTGPLSPDTVTYTTLFASLHNIHLYRFRQRKISSTDIATMKSIDIGPISRGIWNQCSRQFSKITKNDKNRKLDNELFSHVLRCLIRGRPEDQRFAVNLINEVWGFPPPGQQTNLASTTTTSSSSSSYQEGLPNLRPDTQSATSLIHGLLLQKQNVLASHYTTLLLSTKEVQYTVDIHFSKIAINALSESGDIGGIMNILDSYQPPTGIEGWDLSIYKSALQGARWAGDFNTALNLFKRATQISDKIENTSPGEKTELSEQDKSYKWKTPNGEATDIRGNKWTKPKPLLPDYTLLSILLKISIGSNNESIKKVLNIINYFGSDNLLTIHPGSKRSEINYRNLDNNEIEDSKLIDHTPETLVINDNKRKILSNLIYFSKSVISAIERLNSNQSMEYEVMKLKMQKIVDVWGNEIGKTNKNGKLPRQDDRSRQEDVKLRNNSSRFTARDLRSTVEEDEWEDKMSDGDTQVIRQSSDRRRLSYDRQNRYQNRFEKNDTRDRRDDRVQLRRYGGNGENDSRFSSRNQDENFNSSDEVDTPRRQPRSYRDRQRSDDSHRIFTPRRGDESHNFVGERPRREGSFGSPRDNRPSTRNGSPKKASFGLKKSDL</sequence>
<feature type="region of interest" description="Disordered" evidence="2">
    <location>
        <begin position="764"/>
        <end position="953"/>
    </location>
</feature>
<evidence type="ECO:0000313" key="4">
    <source>
        <dbReference type="Proteomes" id="UP001355207"/>
    </source>
</evidence>
<proteinExistence type="predicted"/>
<feature type="region of interest" description="Disordered" evidence="2">
    <location>
        <begin position="90"/>
        <end position="150"/>
    </location>
</feature>
<dbReference type="PANTHER" id="PTHR47938">
    <property type="entry name" value="RESPIRATORY COMPLEX I CHAPERONE (CIA84), PUTATIVE (AFU_ORTHOLOGUE AFUA_2G06020)-RELATED"/>
    <property type="match status" value="1"/>
</dbReference>
<feature type="region of interest" description="Disordered" evidence="2">
    <location>
        <begin position="458"/>
        <end position="482"/>
    </location>
</feature>
<feature type="compositionally biased region" description="Basic and acidic residues" evidence="2">
    <location>
        <begin position="882"/>
        <end position="934"/>
    </location>
</feature>